<dbReference type="AlphaFoldDB" id="A0A2I0UIW6"/>
<gene>
    <name evidence="1" type="ORF">llap_3698</name>
</gene>
<protein>
    <submittedName>
        <fullName evidence="1">Uncharacterized protein</fullName>
    </submittedName>
</protein>
<dbReference type="OrthoDB" id="276744at2759"/>
<dbReference type="PANTHER" id="PTHR33332">
    <property type="entry name" value="REVERSE TRANSCRIPTASE DOMAIN-CONTAINING PROTEIN"/>
    <property type="match status" value="1"/>
</dbReference>
<evidence type="ECO:0000313" key="1">
    <source>
        <dbReference type="EMBL" id="PKU45997.1"/>
    </source>
</evidence>
<proteinExistence type="predicted"/>
<dbReference type="Proteomes" id="UP000233556">
    <property type="component" value="Unassembled WGS sequence"/>
</dbReference>
<name>A0A2I0UIW6_LIMLA</name>
<dbReference type="EMBL" id="KZ505732">
    <property type="protein sequence ID" value="PKU45997.1"/>
    <property type="molecule type" value="Genomic_DNA"/>
</dbReference>
<organism evidence="1 2">
    <name type="scientific">Limosa lapponica baueri</name>
    <dbReference type="NCBI Taxonomy" id="1758121"/>
    <lineage>
        <taxon>Eukaryota</taxon>
        <taxon>Metazoa</taxon>
        <taxon>Chordata</taxon>
        <taxon>Craniata</taxon>
        <taxon>Vertebrata</taxon>
        <taxon>Euteleostomi</taxon>
        <taxon>Archelosauria</taxon>
        <taxon>Archosauria</taxon>
        <taxon>Dinosauria</taxon>
        <taxon>Saurischia</taxon>
        <taxon>Theropoda</taxon>
        <taxon>Coelurosauria</taxon>
        <taxon>Aves</taxon>
        <taxon>Neognathae</taxon>
        <taxon>Neoaves</taxon>
        <taxon>Charadriiformes</taxon>
        <taxon>Scolopacidae</taxon>
        <taxon>Limosa</taxon>
    </lineage>
</organism>
<reference evidence="2" key="1">
    <citation type="submission" date="2017-11" db="EMBL/GenBank/DDBJ databases">
        <authorList>
            <person name="Lima N.C."/>
            <person name="Parody-Merino A.M."/>
            <person name="Battley P.F."/>
            <person name="Fidler A.E."/>
            <person name="Prosdocimi F."/>
        </authorList>
    </citation>
    <scope>NUCLEOTIDE SEQUENCE [LARGE SCALE GENOMIC DNA]</scope>
</reference>
<accession>A0A2I0UIW6</accession>
<reference evidence="2" key="2">
    <citation type="submission" date="2017-12" db="EMBL/GenBank/DDBJ databases">
        <title>Genome sequence of the Bar-tailed Godwit (Limosa lapponica baueri).</title>
        <authorList>
            <person name="Lima N.C.B."/>
            <person name="Parody-Merino A.M."/>
            <person name="Battley P.F."/>
            <person name="Fidler A.E."/>
            <person name="Prosdocimi F."/>
        </authorList>
    </citation>
    <scope>NUCLEOTIDE SEQUENCE [LARGE SCALE GENOMIC DNA]</scope>
</reference>
<evidence type="ECO:0000313" key="2">
    <source>
        <dbReference type="Proteomes" id="UP000233556"/>
    </source>
</evidence>
<sequence>MKLSIAGLSHIRSAFQHDPKEGAKPKVQPILVRPHLEYCVQFWAPPYKKDFLVLECVQRRAMNLVRGLEKKPYVEQLRELGLFILEKRRLRGDLITLYNYMKRGFREVGVGLFSQITGNRTKGNSLKLRQGTFRLNIRIKLFTKRIIKHWNRLPRQVVESPSLEAFKRCVDMVLRDMV</sequence>
<keyword evidence="2" id="KW-1185">Reference proteome</keyword>